<dbReference type="EMBL" id="MN739937">
    <property type="protein sequence ID" value="QHT78762.1"/>
    <property type="molecule type" value="Genomic_DNA"/>
</dbReference>
<proteinExistence type="predicted"/>
<sequence length="47" mass="4868">MSTTIVNNTNPQLGVSISGTSDVVTLAASSYGSTADIFATLGWYELN</sequence>
<reference evidence="1" key="1">
    <citation type="journal article" date="2020" name="Nature">
        <title>Giant virus diversity and host interactions through global metagenomics.</title>
        <authorList>
            <person name="Schulz F."/>
            <person name="Roux S."/>
            <person name="Paez-Espino D."/>
            <person name="Jungbluth S."/>
            <person name="Walsh D.A."/>
            <person name="Denef V.J."/>
            <person name="McMahon K.D."/>
            <person name="Konstantinidis K.T."/>
            <person name="Eloe-Fadrosh E.A."/>
            <person name="Kyrpides N.C."/>
            <person name="Woyke T."/>
        </authorList>
    </citation>
    <scope>NUCLEOTIDE SEQUENCE</scope>
    <source>
        <strain evidence="1">GVMAG-M-3300023179-92</strain>
    </source>
</reference>
<organism evidence="1">
    <name type="scientific">viral metagenome</name>
    <dbReference type="NCBI Taxonomy" id="1070528"/>
    <lineage>
        <taxon>unclassified sequences</taxon>
        <taxon>metagenomes</taxon>
        <taxon>organismal metagenomes</taxon>
    </lineage>
</organism>
<dbReference type="AlphaFoldDB" id="A0A6C0HDQ8"/>
<evidence type="ECO:0000313" key="1">
    <source>
        <dbReference type="EMBL" id="QHT78762.1"/>
    </source>
</evidence>
<protein>
    <submittedName>
        <fullName evidence="1">Uncharacterized protein</fullName>
    </submittedName>
</protein>
<accession>A0A6C0HDQ8</accession>
<name>A0A6C0HDQ8_9ZZZZ</name>